<dbReference type="AlphaFoldDB" id="A0A6J4NDF2"/>
<proteinExistence type="predicted"/>
<organism evidence="2">
    <name type="scientific">uncultured Chloroflexia bacterium</name>
    <dbReference type="NCBI Taxonomy" id="1672391"/>
    <lineage>
        <taxon>Bacteria</taxon>
        <taxon>Bacillati</taxon>
        <taxon>Chloroflexota</taxon>
        <taxon>Chloroflexia</taxon>
        <taxon>environmental samples</taxon>
    </lineage>
</organism>
<evidence type="ECO:0000256" key="1">
    <source>
        <dbReference type="SAM" id="MobiDB-lite"/>
    </source>
</evidence>
<feature type="non-terminal residue" evidence="2">
    <location>
        <position position="98"/>
    </location>
</feature>
<gene>
    <name evidence="2" type="ORF">AVDCRST_MAG93-9295</name>
</gene>
<reference evidence="2" key="1">
    <citation type="submission" date="2020-02" db="EMBL/GenBank/DDBJ databases">
        <authorList>
            <person name="Meier V. D."/>
        </authorList>
    </citation>
    <scope>NUCLEOTIDE SEQUENCE</scope>
    <source>
        <strain evidence="2">AVDCRST_MAG93</strain>
    </source>
</reference>
<feature type="non-terminal residue" evidence="2">
    <location>
        <position position="1"/>
    </location>
</feature>
<protein>
    <submittedName>
        <fullName evidence="2">Uncharacterized protein</fullName>
    </submittedName>
</protein>
<accession>A0A6J4NDF2</accession>
<feature type="region of interest" description="Disordered" evidence="1">
    <location>
        <begin position="1"/>
        <end position="23"/>
    </location>
</feature>
<sequence>VRHRSIGPPLQVHATSRGSAYGDHYHRPCPCSGWRGCRLRRAHNARDTHGSDWCLLVAQLLTRRIATRLYFQPDRRASGLDRRQCRRLARAHHRRRRS</sequence>
<evidence type="ECO:0000313" key="2">
    <source>
        <dbReference type="EMBL" id="CAA9382902.1"/>
    </source>
</evidence>
<dbReference type="EMBL" id="CADCTR010003118">
    <property type="protein sequence ID" value="CAA9382902.1"/>
    <property type="molecule type" value="Genomic_DNA"/>
</dbReference>
<name>A0A6J4NDF2_9CHLR</name>